<comment type="caution">
    <text evidence="2">The sequence shown here is derived from an EMBL/GenBank/DDBJ whole genome shotgun (WGS) entry which is preliminary data.</text>
</comment>
<reference evidence="2" key="1">
    <citation type="journal article" date="2023" name="Mol. Phylogenet. Evol.">
        <title>Genome-scale phylogeny and comparative genomics of the fungal order Sordariales.</title>
        <authorList>
            <person name="Hensen N."/>
            <person name="Bonometti L."/>
            <person name="Westerberg I."/>
            <person name="Brannstrom I.O."/>
            <person name="Guillou S."/>
            <person name="Cros-Aarteil S."/>
            <person name="Calhoun S."/>
            <person name="Haridas S."/>
            <person name="Kuo A."/>
            <person name="Mondo S."/>
            <person name="Pangilinan J."/>
            <person name="Riley R."/>
            <person name="LaButti K."/>
            <person name="Andreopoulos B."/>
            <person name="Lipzen A."/>
            <person name="Chen C."/>
            <person name="Yan M."/>
            <person name="Daum C."/>
            <person name="Ng V."/>
            <person name="Clum A."/>
            <person name="Steindorff A."/>
            <person name="Ohm R.A."/>
            <person name="Martin F."/>
            <person name="Silar P."/>
            <person name="Natvig D.O."/>
            <person name="Lalanne C."/>
            <person name="Gautier V."/>
            <person name="Ament-Velasquez S.L."/>
            <person name="Kruys A."/>
            <person name="Hutchinson M.I."/>
            <person name="Powell A.J."/>
            <person name="Barry K."/>
            <person name="Miller A.N."/>
            <person name="Grigoriev I.V."/>
            <person name="Debuchy R."/>
            <person name="Gladieux P."/>
            <person name="Hiltunen Thoren M."/>
            <person name="Johannesson H."/>
        </authorList>
    </citation>
    <scope>NUCLEOTIDE SEQUENCE</scope>
    <source>
        <strain evidence="2">CBS 232.78</strain>
    </source>
</reference>
<dbReference type="Proteomes" id="UP001285441">
    <property type="component" value="Unassembled WGS sequence"/>
</dbReference>
<feature type="region of interest" description="Disordered" evidence="1">
    <location>
        <begin position="74"/>
        <end position="101"/>
    </location>
</feature>
<gene>
    <name evidence="2" type="ORF">B0H63DRAFT_87181</name>
</gene>
<name>A0AAE0K0K5_9PEZI</name>
<sequence length="101" mass="10874">MTMPAIVAAVVLVPVNGADTRILRNFTQGGPRPRQEDASSPPSVHHHEDLALHSVLPGYCCSTLSCRKMRGCGRGADPKLSRSTRPITTADKRFNTCSTNS</sequence>
<dbReference type="AlphaFoldDB" id="A0AAE0K0K5"/>
<accession>A0AAE0K0K5</accession>
<dbReference type="EMBL" id="JAULSW010000011">
    <property type="protein sequence ID" value="KAK3367863.1"/>
    <property type="molecule type" value="Genomic_DNA"/>
</dbReference>
<reference evidence="2" key="2">
    <citation type="submission" date="2023-06" db="EMBL/GenBank/DDBJ databases">
        <authorList>
            <consortium name="Lawrence Berkeley National Laboratory"/>
            <person name="Haridas S."/>
            <person name="Hensen N."/>
            <person name="Bonometti L."/>
            <person name="Westerberg I."/>
            <person name="Brannstrom I.O."/>
            <person name="Guillou S."/>
            <person name="Cros-Aarteil S."/>
            <person name="Calhoun S."/>
            <person name="Kuo A."/>
            <person name="Mondo S."/>
            <person name="Pangilinan J."/>
            <person name="Riley R."/>
            <person name="LaButti K."/>
            <person name="Andreopoulos B."/>
            <person name="Lipzen A."/>
            <person name="Chen C."/>
            <person name="Yanf M."/>
            <person name="Daum C."/>
            <person name="Ng V."/>
            <person name="Clum A."/>
            <person name="Steindorff A."/>
            <person name="Ohm R."/>
            <person name="Martin F."/>
            <person name="Silar P."/>
            <person name="Natvig D."/>
            <person name="Lalanne C."/>
            <person name="Gautier V."/>
            <person name="Ament-velasquez S.L."/>
            <person name="Kruys A."/>
            <person name="Hutchinson M.I."/>
            <person name="Powell A.J."/>
            <person name="Barry K."/>
            <person name="Miller A.N."/>
            <person name="Grigoriev I.V."/>
            <person name="Debuchy R."/>
            <person name="Gladieux P."/>
            <person name="Thoren M.H."/>
            <person name="Johannesson H."/>
        </authorList>
    </citation>
    <scope>NUCLEOTIDE SEQUENCE</scope>
    <source>
        <strain evidence="2">CBS 232.78</strain>
    </source>
</reference>
<evidence type="ECO:0000313" key="2">
    <source>
        <dbReference type="EMBL" id="KAK3367863.1"/>
    </source>
</evidence>
<evidence type="ECO:0000256" key="1">
    <source>
        <dbReference type="SAM" id="MobiDB-lite"/>
    </source>
</evidence>
<feature type="region of interest" description="Disordered" evidence="1">
    <location>
        <begin position="24"/>
        <end position="47"/>
    </location>
</feature>
<evidence type="ECO:0000313" key="3">
    <source>
        <dbReference type="Proteomes" id="UP001285441"/>
    </source>
</evidence>
<proteinExistence type="predicted"/>
<keyword evidence="3" id="KW-1185">Reference proteome</keyword>
<organism evidence="2 3">
    <name type="scientific">Podospora didyma</name>
    <dbReference type="NCBI Taxonomy" id="330526"/>
    <lineage>
        <taxon>Eukaryota</taxon>
        <taxon>Fungi</taxon>
        <taxon>Dikarya</taxon>
        <taxon>Ascomycota</taxon>
        <taxon>Pezizomycotina</taxon>
        <taxon>Sordariomycetes</taxon>
        <taxon>Sordariomycetidae</taxon>
        <taxon>Sordariales</taxon>
        <taxon>Podosporaceae</taxon>
        <taxon>Podospora</taxon>
    </lineage>
</organism>
<protein>
    <submittedName>
        <fullName evidence="2">Uncharacterized protein</fullName>
    </submittedName>
</protein>